<protein>
    <submittedName>
        <fullName evidence="1">Uncharacterized protein</fullName>
    </submittedName>
</protein>
<evidence type="ECO:0000313" key="2">
    <source>
        <dbReference type="Proteomes" id="UP000565089"/>
    </source>
</evidence>
<accession>A0A7W7DW60</accession>
<dbReference type="RefSeq" id="WP_184916436.1">
    <property type="nucleotide sequence ID" value="NZ_JACHMS010000001.1"/>
</dbReference>
<sequence>MSSVDEEMRTVTIEVEPTKAGLAKDGLERVETPNIRGHGQFWLGIPHGGMTKDHTVVASITEMGAAGPVKGQARMQVSNVVPSSNLIEIWCNIDAPSDRTFRVQYFAAPN</sequence>
<evidence type="ECO:0000313" key="1">
    <source>
        <dbReference type="EMBL" id="MBB4717778.1"/>
    </source>
</evidence>
<proteinExistence type="predicted"/>
<dbReference type="GeneID" id="95799581"/>
<keyword evidence="2" id="KW-1185">Reference proteome</keyword>
<comment type="caution">
    <text evidence="1">The sequence shown here is derived from an EMBL/GenBank/DDBJ whole genome shotgun (WGS) entry which is preliminary data.</text>
</comment>
<dbReference type="Proteomes" id="UP000565089">
    <property type="component" value="Unassembled WGS sequence"/>
</dbReference>
<name>A0A7W7DW60_9ACTN</name>
<reference evidence="1 2" key="1">
    <citation type="submission" date="2020-08" db="EMBL/GenBank/DDBJ databases">
        <title>Sequencing the genomes of 1000 actinobacteria strains.</title>
        <authorList>
            <person name="Klenk H.-P."/>
        </authorList>
    </citation>
    <scope>NUCLEOTIDE SEQUENCE [LARGE SCALE GENOMIC DNA]</scope>
    <source>
        <strain evidence="1 2">DSM 40483</strain>
    </source>
</reference>
<gene>
    <name evidence="1" type="ORF">BJ965_007660</name>
</gene>
<dbReference type="AlphaFoldDB" id="A0A7W7DW60"/>
<organism evidence="1 2">
    <name type="scientific">Streptomyces luteogriseus</name>
    <dbReference type="NCBI Taxonomy" id="68233"/>
    <lineage>
        <taxon>Bacteria</taxon>
        <taxon>Bacillati</taxon>
        <taxon>Actinomycetota</taxon>
        <taxon>Actinomycetes</taxon>
        <taxon>Kitasatosporales</taxon>
        <taxon>Streptomycetaceae</taxon>
        <taxon>Streptomyces</taxon>
    </lineage>
</organism>
<dbReference type="EMBL" id="JACHMS010000001">
    <property type="protein sequence ID" value="MBB4717778.1"/>
    <property type="molecule type" value="Genomic_DNA"/>
</dbReference>